<protein>
    <submittedName>
        <fullName evidence="5">MucBP domain protein</fullName>
    </submittedName>
</protein>
<feature type="domain" description="DUF5776" evidence="4">
    <location>
        <begin position="477"/>
        <end position="545"/>
    </location>
</feature>
<dbReference type="RefSeq" id="WP_020280807.1">
    <property type="nucleotide sequence ID" value="NZ_AZED01000011.1"/>
</dbReference>
<evidence type="ECO:0000256" key="2">
    <source>
        <dbReference type="SAM" id="MobiDB-lite"/>
    </source>
</evidence>
<dbReference type="AlphaFoldDB" id="S4NC51"/>
<feature type="domain" description="MucBP" evidence="3">
    <location>
        <begin position="279"/>
        <end position="340"/>
    </location>
</feature>
<feature type="region of interest" description="Disordered" evidence="2">
    <location>
        <begin position="343"/>
        <end position="371"/>
    </location>
</feature>
<dbReference type="Proteomes" id="UP000016361">
    <property type="component" value="Unassembled WGS sequence"/>
</dbReference>
<dbReference type="Gene3D" id="3.10.20.320">
    <property type="entry name" value="Putative peptidoglycan bound protein (lpxtg motif)"/>
    <property type="match status" value="1"/>
</dbReference>
<dbReference type="Pfam" id="PF06458">
    <property type="entry name" value="MucBP"/>
    <property type="match status" value="1"/>
</dbReference>
<reference evidence="6" key="1">
    <citation type="journal article" date="2013" name="Genome Announc.">
        <title>Draft Genome Sequence of D-Branched-Chain Amino Acid Producer Lactobacillus otakiensis JCM 15040T, Isolated from a Traditional Japanese Pickle.</title>
        <authorList>
            <person name="Doi K."/>
            <person name="Mori K."/>
            <person name="Mutaguchi Y."/>
            <person name="Tashiro K."/>
            <person name="Fujino Y."/>
            <person name="Ohmori T."/>
            <person name="Kuhara S."/>
            <person name="Ohshima T."/>
        </authorList>
    </citation>
    <scope>NUCLEOTIDE SEQUENCE [LARGE SCALE GENOMIC DNA]</scope>
    <source>
        <strain evidence="6">JCM 15040</strain>
    </source>
</reference>
<dbReference type="GeneID" id="301047628"/>
<keyword evidence="1" id="KW-0677">Repeat</keyword>
<gene>
    <name evidence="5" type="ORF">LOT_0892</name>
</gene>
<dbReference type="OrthoDB" id="2327831at2"/>
<sequence>MSDKTVRFSLIRTVRLLVTFAVTIVFWGLLSHQSIVKAADGDVTYQMHSIDIYGNPIDSEVNGKKMVVSADTNFLDVTKLVPTTLDNNRYVAVGYYHDNQSGQEMMYYRDFADRNKTAAEFFTRLEVYNPARKAGDTEVEIYFAYKDTQSAKPDQITLTPGALEREAGKIKTFYTDVHGNELKPSVSYEFEDVPDVDSTFEREFNGYRYVAAVIRNPRPYGTYVYSESGIYANMATNVEDLLFQAILQPRYMNGVAVRLKQHEAGSTATFIYEKVVHTLTVEYLDETGKPIPGYPTKIQELKTGSDFSAEAPEISGYTLIGDKKVTGKLTEDQKITFKYQKKVTPPATNNNGGGTITRPTEESRTNSVQPDGTVEFPAPKELPDGTQLPNYAATQGTVVYATKAIYMYKDPNFKKGQRIVKYPKAKRVHRPMFVVTSYARSASGALRYRVKDVNHQSKTAGKVGYITANLKFVVKVYYTSMPKDKRITVISKNGVNAYRNANLTKKVKQYKSGSHLKVKKIVKHNLTTRYQLSNGYYITGNKKLVIHGNY</sequence>
<proteinExistence type="predicted"/>
<evidence type="ECO:0000259" key="3">
    <source>
        <dbReference type="Pfam" id="PF06458"/>
    </source>
</evidence>
<name>S4NC51_9LACO</name>
<evidence type="ECO:0000256" key="1">
    <source>
        <dbReference type="ARBA" id="ARBA00022737"/>
    </source>
</evidence>
<dbReference type="EMBL" id="BASH01000002">
    <property type="protein sequence ID" value="GAD16354.1"/>
    <property type="molecule type" value="Genomic_DNA"/>
</dbReference>
<evidence type="ECO:0000313" key="5">
    <source>
        <dbReference type="EMBL" id="GAD16354.1"/>
    </source>
</evidence>
<dbReference type="STRING" id="1423780.FD05_GL000349"/>
<comment type="caution">
    <text evidence="5">The sequence shown here is derived from an EMBL/GenBank/DDBJ whole genome shotgun (WGS) entry which is preliminary data.</text>
</comment>
<evidence type="ECO:0000259" key="4">
    <source>
        <dbReference type="Pfam" id="PF19087"/>
    </source>
</evidence>
<dbReference type="Pfam" id="PF19087">
    <property type="entry name" value="DUF5776"/>
    <property type="match status" value="1"/>
</dbReference>
<organism evidence="5 6">
    <name type="scientific">Lentilactobacillus otakiensis DSM 19908 = JCM 15040</name>
    <dbReference type="NCBI Taxonomy" id="1423780"/>
    <lineage>
        <taxon>Bacteria</taxon>
        <taxon>Bacillati</taxon>
        <taxon>Bacillota</taxon>
        <taxon>Bacilli</taxon>
        <taxon>Lactobacillales</taxon>
        <taxon>Lactobacillaceae</taxon>
        <taxon>Lentilactobacillus</taxon>
    </lineage>
</organism>
<dbReference type="InterPro" id="IPR009459">
    <property type="entry name" value="MucBP_dom"/>
</dbReference>
<dbReference type="eggNOG" id="COG4886">
    <property type="taxonomic scope" value="Bacteria"/>
</dbReference>
<dbReference type="InterPro" id="IPR044081">
    <property type="entry name" value="DUF5776"/>
</dbReference>
<evidence type="ECO:0000313" key="6">
    <source>
        <dbReference type="Proteomes" id="UP000016361"/>
    </source>
</evidence>
<dbReference type="PATRIC" id="fig|1423780.4.peg.350"/>
<keyword evidence="6" id="KW-1185">Reference proteome</keyword>
<accession>S4NC51</accession>